<dbReference type="SUPFAM" id="SSF82171">
    <property type="entry name" value="DPP6 N-terminal domain-like"/>
    <property type="match status" value="1"/>
</dbReference>
<keyword evidence="3" id="KW-1185">Reference proteome</keyword>
<accession>A0A6A6SBL4</accession>
<gene>
    <name evidence="2" type="ORF">P280DRAFT_422558</name>
</gene>
<dbReference type="EMBL" id="MU006780">
    <property type="protein sequence ID" value="KAF2643554.1"/>
    <property type="molecule type" value="Genomic_DNA"/>
</dbReference>
<name>A0A6A6SBL4_9PLEO</name>
<sequence>MRFPTSPTTGLASLILLPNALAVIAANIPAPPAEEPITIRELDLPPVIGSSTAGNCSTGCIGKDTGVQSGGFTPDDEHIVSIINFVAPNDTNRNYTGLQAILMKTVPGATFSNGLSWRCITCDVPTGNQVGRNKPMDYPDVFPNGTRIIAGTNIIDCSGELFTSSTCTPEKTFIRPIRWSNTADDSGTGGSMRELRMHPDGEHLGWSSQTMGGQSVFTGRLQYNDGPSTGTPLSPRYDVVDVNILYKADSSPITFDDRGNLSINNSAIDIGELRGFSGTGREVLYIGYPTESCNIDVYAIDSSTGAIRRLTNNPEYVDPVDISPDDTWTVIMDTRASHRQMFMAGMRGIPPLLDMVVTTAASSTRNNGARRFFQPWLLDQYAERGSYKGQQLNAGNTSNPSISDPNWNGRADPLWSRDGTQIIYWQTLVHAPACGASNPLPCPNSTAQGGRLDRVMLASLTSRDPVAGQEIVAWPDVVPWATKFAPGDELPAAQMPASYSPGNYTLTGRVAGFASVMLTELGTGKGIGGVHVTYFNYSDDGANVLNGNEAASVAFPSVWLNVVDWYSDITQTGAVDGRKLTTPASGFHLEIDALTNVFNATGNLTTVLDGVVYVQPGNGA</sequence>
<dbReference type="OrthoDB" id="10265322at2759"/>
<feature type="signal peptide" evidence="1">
    <location>
        <begin position="1"/>
        <end position="22"/>
    </location>
</feature>
<organism evidence="2 3">
    <name type="scientific">Massarina eburnea CBS 473.64</name>
    <dbReference type="NCBI Taxonomy" id="1395130"/>
    <lineage>
        <taxon>Eukaryota</taxon>
        <taxon>Fungi</taxon>
        <taxon>Dikarya</taxon>
        <taxon>Ascomycota</taxon>
        <taxon>Pezizomycotina</taxon>
        <taxon>Dothideomycetes</taxon>
        <taxon>Pleosporomycetidae</taxon>
        <taxon>Pleosporales</taxon>
        <taxon>Massarineae</taxon>
        <taxon>Massarinaceae</taxon>
        <taxon>Massarina</taxon>
    </lineage>
</organism>
<evidence type="ECO:0000313" key="3">
    <source>
        <dbReference type="Proteomes" id="UP000799753"/>
    </source>
</evidence>
<proteinExistence type="predicted"/>
<evidence type="ECO:0000256" key="1">
    <source>
        <dbReference type="SAM" id="SignalP"/>
    </source>
</evidence>
<reference evidence="2" key="1">
    <citation type="journal article" date="2020" name="Stud. Mycol.">
        <title>101 Dothideomycetes genomes: a test case for predicting lifestyles and emergence of pathogens.</title>
        <authorList>
            <person name="Haridas S."/>
            <person name="Albert R."/>
            <person name="Binder M."/>
            <person name="Bloem J."/>
            <person name="Labutti K."/>
            <person name="Salamov A."/>
            <person name="Andreopoulos B."/>
            <person name="Baker S."/>
            <person name="Barry K."/>
            <person name="Bills G."/>
            <person name="Bluhm B."/>
            <person name="Cannon C."/>
            <person name="Castanera R."/>
            <person name="Culley D."/>
            <person name="Daum C."/>
            <person name="Ezra D."/>
            <person name="Gonzalez J."/>
            <person name="Henrissat B."/>
            <person name="Kuo A."/>
            <person name="Liang C."/>
            <person name="Lipzen A."/>
            <person name="Lutzoni F."/>
            <person name="Magnuson J."/>
            <person name="Mondo S."/>
            <person name="Nolan M."/>
            <person name="Ohm R."/>
            <person name="Pangilinan J."/>
            <person name="Park H.-J."/>
            <person name="Ramirez L."/>
            <person name="Alfaro M."/>
            <person name="Sun H."/>
            <person name="Tritt A."/>
            <person name="Yoshinaga Y."/>
            <person name="Zwiers L.-H."/>
            <person name="Turgeon B."/>
            <person name="Goodwin S."/>
            <person name="Spatafora J."/>
            <person name="Crous P."/>
            <person name="Grigoriev I."/>
        </authorList>
    </citation>
    <scope>NUCLEOTIDE SEQUENCE</scope>
    <source>
        <strain evidence="2">CBS 473.64</strain>
    </source>
</reference>
<dbReference type="Gene3D" id="2.120.10.30">
    <property type="entry name" value="TolB, C-terminal domain"/>
    <property type="match status" value="1"/>
</dbReference>
<feature type="chain" id="PRO_5025479171" description="Saponin hydrolase" evidence="1">
    <location>
        <begin position="23"/>
        <end position="620"/>
    </location>
</feature>
<evidence type="ECO:0000313" key="2">
    <source>
        <dbReference type="EMBL" id="KAF2643554.1"/>
    </source>
</evidence>
<dbReference type="AlphaFoldDB" id="A0A6A6SBL4"/>
<protein>
    <recommendedName>
        <fullName evidence="4">Saponin hydrolase</fullName>
    </recommendedName>
</protein>
<keyword evidence="1" id="KW-0732">Signal</keyword>
<dbReference type="Proteomes" id="UP000799753">
    <property type="component" value="Unassembled WGS sequence"/>
</dbReference>
<dbReference type="InterPro" id="IPR011042">
    <property type="entry name" value="6-blade_b-propeller_TolB-like"/>
</dbReference>
<evidence type="ECO:0008006" key="4">
    <source>
        <dbReference type="Google" id="ProtNLM"/>
    </source>
</evidence>